<keyword evidence="1" id="KW-0472">Membrane</keyword>
<organism evidence="2 3">
    <name type="scientific">Anoxybacter fermentans</name>
    <dbReference type="NCBI Taxonomy" id="1323375"/>
    <lineage>
        <taxon>Bacteria</taxon>
        <taxon>Bacillati</taxon>
        <taxon>Bacillota</taxon>
        <taxon>Clostridia</taxon>
        <taxon>Halanaerobiales</taxon>
        <taxon>Anoxybacter</taxon>
    </lineage>
</organism>
<dbReference type="Pfam" id="PF10741">
    <property type="entry name" value="T2SSM_b"/>
    <property type="match status" value="1"/>
</dbReference>
<keyword evidence="1" id="KW-0812">Transmembrane</keyword>
<proteinExistence type="predicted"/>
<feature type="transmembrane region" description="Helical" evidence="1">
    <location>
        <begin position="12"/>
        <end position="33"/>
    </location>
</feature>
<name>A0A3Q9HPJ5_9FIRM</name>
<dbReference type="InterPro" id="IPR014717">
    <property type="entry name" value="Transl_elong_EF1B/ribsomal_bS6"/>
</dbReference>
<evidence type="ECO:0008006" key="4">
    <source>
        <dbReference type="Google" id="ProtNLM"/>
    </source>
</evidence>
<dbReference type="Gene3D" id="3.30.70.60">
    <property type="match status" value="1"/>
</dbReference>
<dbReference type="KEGG" id="aft:BBF96_03725"/>
<protein>
    <recommendedName>
        <fullName evidence="4">General secretion pathway protein GspM</fullName>
    </recommendedName>
</protein>
<reference evidence="2 3" key="1">
    <citation type="submission" date="2016-07" db="EMBL/GenBank/DDBJ databases">
        <title>Genome and transcriptome analysis of iron-reducing fermentative bacteria Anoxybacter fermentans.</title>
        <authorList>
            <person name="Zeng X."/>
            <person name="Shao Z."/>
        </authorList>
    </citation>
    <scope>NUCLEOTIDE SEQUENCE [LARGE SCALE GENOMIC DNA]</scope>
    <source>
        <strain evidence="2 3">DY22613</strain>
    </source>
</reference>
<dbReference type="RefSeq" id="WP_127015900.1">
    <property type="nucleotide sequence ID" value="NZ_CP016379.1"/>
</dbReference>
<evidence type="ECO:0000313" key="3">
    <source>
        <dbReference type="Proteomes" id="UP000267250"/>
    </source>
</evidence>
<keyword evidence="3" id="KW-1185">Reference proteome</keyword>
<evidence type="ECO:0000313" key="2">
    <source>
        <dbReference type="EMBL" id="AZR72571.1"/>
    </source>
</evidence>
<dbReference type="AlphaFoldDB" id="A0A3Q9HPJ5"/>
<dbReference type="EMBL" id="CP016379">
    <property type="protein sequence ID" value="AZR72571.1"/>
    <property type="molecule type" value="Genomic_DNA"/>
</dbReference>
<gene>
    <name evidence="2" type="ORF">BBF96_03725</name>
</gene>
<keyword evidence="1" id="KW-1133">Transmembrane helix</keyword>
<evidence type="ECO:0000256" key="1">
    <source>
        <dbReference type="SAM" id="Phobius"/>
    </source>
</evidence>
<dbReference type="Proteomes" id="UP000267250">
    <property type="component" value="Chromosome"/>
</dbReference>
<sequence>MSKLTPREKRTLIFGMGFLMIFSLVYWGLLPAWEEFEWVNTKLREAKRLYIQAVRTVRMERDYLEKYEAYNRAYQELKSHYYSNMGEKEAMIKFLAQVEEIAQKSGVNIISKNPMGINMVDGYKALKVNLTLKGTPAQLTELLLKIRNAPIAINVNRLRIDLDQRNRLLQIKMIVSTLLIDEEGDGDEG</sequence>
<accession>A0A3Q9HPJ5</accession>
<dbReference type="InterPro" id="IPR034756">
    <property type="entry name" value="T2SSM_b"/>
</dbReference>